<sequence length="61" mass="6498">MLDQHSPGISGRFNLDATYCCEAVPVGSQEETVDSAPIAVADRVANASTQSRCRQICKGSR</sequence>
<dbReference type="EMBL" id="CAJB01000385">
    <property type="protein sequence ID" value="CCH79699.1"/>
    <property type="molecule type" value="Genomic_DNA"/>
</dbReference>
<gene>
    <name evidence="1" type="ORF">BN12_530033</name>
</gene>
<evidence type="ECO:0000313" key="2">
    <source>
        <dbReference type="Proteomes" id="UP000035721"/>
    </source>
</evidence>
<organism evidence="1 2">
    <name type="scientific">Nostocoides japonicum T1-X7</name>
    <dbReference type="NCBI Taxonomy" id="1194083"/>
    <lineage>
        <taxon>Bacteria</taxon>
        <taxon>Bacillati</taxon>
        <taxon>Actinomycetota</taxon>
        <taxon>Actinomycetes</taxon>
        <taxon>Micrococcales</taxon>
        <taxon>Intrasporangiaceae</taxon>
        <taxon>Nostocoides</taxon>
    </lineage>
</organism>
<dbReference type="AlphaFoldDB" id="A0A077M6D4"/>
<reference evidence="1 2" key="1">
    <citation type="journal article" date="2013" name="ISME J.">
        <title>A metabolic model for members of the genus Tetrasphaera involved in enhanced biological phosphorus removal.</title>
        <authorList>
            <person name="Kristiansen R."/>
            <person name="Nguyen H.T.T."/>
            <person name="Saunders A.M."/>
            <person name="Nielsen J.L."/>
            <person name="Wimmer R."/>
            <person name="Le V.Q."/>
            <person name="McIlroy S.J."/>
            <person name="Petrovski S."/>
            <person name="Seviour R.J."/>
            <person name="Calteau A."/>
            <person name="Nielsen K.L."/>
            <person name="Nielsen P.H."/>
        </authorList>
    </citation>
    <scope>NUCLEOTIDE SEQUENCE [LARGE SCALE GENOMIC DNA]</scope>
    <source>
        <strain evidence="1 2">T1-X7</strain>
    </source>
</reference>
<name>A0A077M6D4_9MICO</name>
<proteinExistence type="predicted"/>
<keyword evidence="2" id="KW-1185">Reference proteome</keyword>
<evidence type="ECO:0000313" key="1">
    <source>
        <dbReference type="EMBL" id="CCH79699.1"/>
    </source>
</evidence>
<comment type="caution">
    <text evidence="1">The sequence shown here is derived from an EMBL/GenBank/DDBJ whole genome shotgun (WGS) entry which is preliminary data.</text>
</comment>
<accession>A0A077M6D4</accession>
<protein>
    <submittedName>
        <fullName evidence="1">Uncharacterized protein</fullName>
    </submittedName>
</protein>
<dbReference type="Proteomes" id="UP000035721">
    <property type="component" value="Unassembled WGS sequence"/>
</dbReference>